<accession>A0ABD0UUA4</accession>
<gene>
    <name evidence="1" type="ORF">M5K25_013637</name>
</gene>
<comment type="caution">
    <text evidence="1">The sequence shown here is derived from an EMBL/GenBank/DDBJ whole genome shotgun (WGS) entry which is preliminary data.</text>
</comment>
<dbReference type="EMBL" id="JANQDX010000011">
    <property type="protein sequence ID" value="KAL0916148.1"/>
    <property type="molecule type" value="Genomic_DNA"/>
</dbReference>
<name>A0ABD0UUA4_DENTH</name>
<dbReference type="AlphaFoldDB" id="A0ABD0UUA4"/>
<sequence>MENIAGEGRSERTVDGERSEVIGDLLMDHQIASTWETNIFKLDELYFDRKHLKISSNSYKFLWDTKIRAPASARLCFFTDGSFNGFSFGADEVVDKALPRDFALILRGLYDLSSGFL</sequence>
<organism evidence="1 2">
    <name type="scientific">Dendrobium thyrsiflorum</name>
    <name type="common">Pinecone-like raceme dendrobium</name>
    <name type="synonym">Orchid</name>
    <dbReference type="NCBI Taxonomy" id="117978"/>
    <lineage>
        <taxon>Eukaryota</taxon>
        <taxon>Viridiplantae</taxon>
        <taxon>Streptophyta</taxon>
        <taxon>Embryophyta</taxon>
        <taxon>Tracheophyta</taxon>
        <taxon>Spermatophyta</taxon>
        <taxon>Magnoliopsida</taxon>
        <taxon>Liliopsida</taxon>
        <taxon>Asparagales</taxon>
        <taxon>Orchidaceae</taxon>
        <taxon>Epidendroideae</taxon>
        <taxon>Malaxideae</taxon>
        <taxon>Dendrobiinae</taxon>
        <taxon>Dendrobium</taxon>
    </lineage>
</organism>
<protein>
    <submittedName>
        <fullName evidence="1">Uncharacterized protein</fullName>
    </submittedName>
</protein>
<reference evidence="1 2" key="1">
    <citation type="journal article" date="2024" name="Plant Biotechnol. J.">
        <title>Dendrobium thyrsiflorum genome and its molecular insights into genes involved in important horticultural traits.</title>
        <authorList>
            <person name="Chen B."/>
            <person name="Wang J.Y."/>
            <person name="Zheng P.J."/>
            <person name="Li K.L."/>
            <person name="Liang Y.M."/>
            <person name="Chen X.F."/>
            <person name="Zhang C."/>
            <person name="Zhao X."/>
            <person name="He X."/>
            <person name="Zhang G.Q."/>
            <person name="Liu Z.J."/>
            <person name="Xu Q."/>
        </authorList>
    </citation>
    <scope>NUCLEOTIDE SEQUENCE [LARGE SCALE GENOMIC DNA]</scope>
    <source>
        <strain evidence="1">GZMU011</strain>
    </source>
</reference>
<dbReference type="Proteomes" id="UP001552299">
    <property type="component" value="Unassembled WGS sequence"/>
</dbReference>
<keyword evidence="2" id="KW-1185">Reference proteome</keyword>
<evidence type="ECO:0000313" key="2">
    <source>
        <dbReference type="Proteomes" id="UP001552299"/>
    </source>
</evidence>
<proteinExistence type="predicted"/>
<evidence type="ECO:0000313" key="1">
    <source>
        <dbReference type="EMBL" id="KAL0916148.1"/>
    </source>
</evidence>